<name>A0A8J2XU55_9BACT</name>
<dbReference type="InterPro" id="IPR011013">
    <property type="entry name" value="Gal_mutarotase_sf_dom"/>
</dbReference>
<dbReference type="PANTHER" id="PTHR10091">
    <property type="entry name" value="ALDOSE-1-EPIMERASE"/>
    <property type="match status" value="1"/>
</dbReference>
<organism evidence="4 5">
    <name type="scientific">Puia dinghuensis</name>
    <dbReference type="NCBI Taxonomy" id="1792502"/>
    <lineage>
        <taxon>Bacteria</taxon>
        <taxon>Pseudomonadati</taxon>
        <taxon>Bacteroidota</taxon>
        <taxon>Chitinophagia</taxon>
        <taxon>Chitinophagales</taxon>
        <taxon>Chitinophagaceae</taxon>
        <taxon>Puia</taxon>
    </lineage>
</organism>
<dbReference type="GO" id="GO:0006006">
    <property type="term" value="P:glucose metabolic process"/>
    <property type="evidence" value="ECO:0007669"/>
    <property type="project" value="TreeGrafter"/>
</dbReference>
<dbReference type="Proteomes" id="UP000607559">
    <property type="component" value="Unassembled WGS sequence"/>
</dbReference>
<reference evidence="4" key="2">
    <citation type="submission" date="2020-09" db="EMBL/GenBank/DDBJ databases">
        <authorList>
            <person name="Sun Q."/>
            <person name="Zhou Y."/>
        </authorList>
    </citation>
    <scope>NUCLEOTIDE SEQUENCE</scope>
    <source>
        <strain evidence="4">CGMCC 1.15448</strain>
    </source>
</reference>
<comment type="cofactor">
    <cofactor evidence="1">
        <name>Ca(2+)</name>
        <dbReference type="ChEBI" id="CHEBI:29108"/>
    </cofactor>
</comment>
<evidence type="ECO:0000256" key="1">
    <source>
        <dbReference type="ARBA" id="ARBA00001913"/>
    </source>
</evidence>
<comment type="caution">
    <text evidence="4">The sequence shown here is derived from an EMBL/GenBank/DDBJ whole genome shotgun (WGS) entry which is preliminary data.</text>
</comment>
<dbReference type="GO" id="GO:0004034">
    <property type="term" value="F:aldose 1-epimerase activity"/>
    <property type="evidence" value="ECO:0007669"/>
    <property type="project" value="TreeGrafter"/>
</dbReference>
<accession>A0A8J2XU55</accession>
<dbReference type="PANTHER" id="PTHR10091:SF0">
    <property type="entry name" value="GALACTOSE MUTAROTASE"/>
    <property type="match status" value="1"/>
</dbReference>
<proteinExistence type="predicted"/>
<keyword evidence="3" id="KW-0106">Calcium</keyword>
<dbReference type="InterPro" id="IPR008183">
    <property type="entry name" value="Aldose_1/G6P_1-epimerase"/>
</dbReference>
<dbReference type="Pfam" id="PF01263">
    <property type="entry name" value="Aldose_epim"/>
    <property type="match status" value="1"/>
</dbReference>
<dbReference type="AlphaFoldDB" id="A0A8J2XU55"/>
<dbReference type="RefSeq" id="WP_188934135.1">
    <property type="nucleotide sequence ID" value="NZ_BMJC01000004.1"/>
</dbReference>
<sequence>MNFSIRHAKENDLDLINLIDNDSGTTISILPGYGAILHAFHIRLKDGSLYNVIDNYHDGSELKRELSRSFKGPKLSPFPCRIPDGVYHFDGQEYRFAHLFGDGTAIHGLLFDKPFTVIEENAGDSGATVSMQYSYVKDDPGYPFLYTCIVSYRLHPGNTLEVVTTVTNDDQETIPIADGWHPYWRLGGKADDWQLQFHAAAIVDFDQRLVPTGSLTPYQVFETARLLGDTFLDNCFALRPGLVSAACELYNPANGLQVSFFPDATFPYLQIYTPNTRDSIAVENLSGAPDCFNNNMGLLLLQPGHSQIFTVRYKVSVD</sequence>
<keyword evidence="5" id="KW-1185">Reference proteome</keyword>
<evidence type="ECO:0000313" key="4">
    <source>
        <dbReference type="EMBL" id="GGB08866.1"/>
    </source>
</evidence>
<dbReference type="InterPro" id="IPR014718">
    <property type="entry name" value="GH-type_carb-bd"/>
</dbReference>
<dbReference type="GO" id="GO:0033499">
    <property type="term" value="P:galactose catabolic process via UDP-galactose, Leloir pathway"/>
    <property type="evidence" value="ECO:0007669"/>
    <property type="project" value="TreeGrafter"/>
</dbReference>
<evidence type="ECO:0000256" key="3">
    <source>
        <dbReference type="ARBA" id="ARBA00022837"/>
    </source>
</evidence>
<dbReference type="EMBL" id="BMJC01000004">
    <property type="protein sequence ID" value="GGB08866.1"/>
    <property type="molecule type" value="Genomic_DNA"/>
</dbReference>
<dbReference type="GO" id="GO:0030246">
    <property type="term" value="F:carbohydrate binding"/>
    <property type="evidence" value="ECO:0007669"/>
    <property type="project" value="InterPro"/>
</dbReference>
<comment type="subunit">
    <text evidence="2">Monomer.</text>
</comment>
<evidence type="ECO:0000256" key="2">
    <source>
        <dbReference type="ARBA" id="ARBA00011245"/>
    </source>
</evidence>
<dbReference type="CDD" id="cd01081">
    <property type="entry name" value="Aldose_epim"/>
    <property type="match status" value="1"/>
</dbReference>
<reference evidence="4" key="1">
    <citation type="journal article" date="2014" name="Int. J. Syst. Evol. Microbiol.">
        <title>Complete genome sequence of Corynebacterium casei LMG S-19264T (=DSM 44701T), isolated from a smear-ripened cheese.</title>
        <authorList>
            <consortium name="US DOE Joint Genome Institute (JGI-PGF)"/>
            <person name="Walter F."/>
            <person name="Albersmeier A."/>
            <person name="Kalinowski J."/>
            <person name="Ruckert C."/>
        </authorList>
    </citation>
    <scope>NUCLEOTIDE SEQUENCE</scope>
    <source>
        <strain evidence="4">CGMCC 1.15448</strain>
    </source>
</reference>
<protein>
    <submittedName>
        <fullName evidence="4">Aldose 1-epimerase</fullName>
    </submittedName>
</protein>
<evidence type="ECO:0000313" key="5">
    <source>
        <dbReference type="Proteomes" id="UP000607559"/>
    </source>
</evidence>
<dbReference type="SUPFAM" id="SSF74650">
    <property type="entry name" value="Galactose mutarotase-like"/>
    <property type="match status" value="1"/>
</dbReference>
<dbReference type="Gene3D" id="2.70.98.10">
    <property type="match status" value="1"/>
</dbReference>
<gene>
    <name evidence="4" type="ORF">GCM10011511_35460</name>
</gene>